<sequence length="238" mass="27003">MQKFLSLLFSRRALAVVGVLVLVLLVWFVGPLVSFDTLRPLASVGSRVVTIALLLMLLVLWLVNWSMSIIGISVLCLAIGFVTPLLALGDVHPFAPLWVRLTLIGFILLMYALYGLYRLWRALRMDEQLLRRFLHPRGEEVPVAGEIKADLRTVNHIVTQAIRQLRQLRVDMPGWRKIFEGKRFLYELPWFMVVGSPGDGKTTALLNTGLQFPLAEQMEQTSRRRPAVSYSQLRAHAT</sequence>
<comment type="caution">
    <text evidence="3">The sequence shown here is derived from an EMBL/GenBank/DDBJ whole genome shotgun (WGS) entry which is preliminary data.</text>
</comment>
<dbReference type="PANTHER" id="PTHR36153:SF1">
    <property type="entry name" value="TYPE VI SECRETION SYSTEM COMPONENT TSSM1"/>
    <property type="match status" value="1"/>
</dbReference>
<feature type="non-terminal residue" evidence="3">
    <location>
        <position position="238"/>
    </location>
</feature>
<keyword evidence="2" id="KW-1133">Transmembrane helix</keyword>
<evidence type="ECO:0000313" key="3">
    <source>
        <dbReference type="EMBL" id="TGD34719.1"/>
    </source>
</evidence>
<dbReference type="PANTHER" id="PTHR36153">
    <property type="entry name" value="INNER MEMBRANE PROTEIN-RELATED"/>
    <property type="match status" value="1"/>
</dbReference>
<organism evidence="3 4">
    <name type="scientific">Salmonella enterica subsp. enterica serovar Poona</name>
    <dbReference type="NCBI Taxonomy" id="436295"/>
    <lineage>
        <taxon>Bacteria</taxon>
        <taxon>Pseudomonadati</taxon>
        <taxon>Pseudomonadota</taxon>
        <taxon>Gammaproteobacteria</taxon>
        <taxon>Enterobacterales</taxon>
        <taxon>Enterobacteriaceae</taxon>
        <taxon>Salmonella</taxon>
    </lineage>
</organism>
<protein>
    <recommendedName>
        <fullName evidence="5">IcmF-related protein</fullName>
    </recommendedName>
</protein>
<dbReference type="InterPro" id="IPR053156">
    <property type="entry name" value="T6SS_TssM-like"/>
</dbReference>
<accession>A0A4Z0KBX3</accession>
<feature type="transmembrane region" description="Helical" evidence="2">
    <location>
        <begin position="70"/>
        <end position="91"/>
    </location>
</feature>
<name>A0A4Z0KBX3_SALET</name>
<reference evidence="3 4" key="1">
    <citation type="submission" date="2018-03" db="EMBL/GenBank/DDBJ databases">
        <title>Non-Typhoidal Salmonella genome sequencing and assembly.</title>
        <authorList>
            <person name="Matchawe C."/>
        </authorList>
    </citation>
    <scope>NUCLEOTIDE SEQUENCE [LARGE SCALE GENOMIC DNA]</scope>
    <source>
        <strain evidence="3 4">22sa</strain>
    </source>
</reference>
<keyword evidence="4" id="KW-1185">Reference proteome</keyword>
<evidence type="ECO:0000256" key="2">
    <source>
        <dbReference type="SAM" id="Phobius"/>
    </source>
</evidence>
<dbReference type="EMBL" id="PYKI01003364">
    <property type="protein sequence ID" value="TGD34719.1"/>
    <property type="molecule type" value="Genomic_DNA"/>
</dbReference>
<dbReference type="Proteomes" id="UP000298196">
    <property type="component" value="Unassembled WGS sequence"/>
</dbReference>
<feature type="region of interest" description="Disordered" evidence="1">
    <location>
        <begin position="217"/>
        <end position="238"/>
    </location>
</feature>
<feature type="transmembrane region" description="Helical" evidence="2">
    <location>
        <begin position="12"/>
        <end position="32"/>
    </location>
</feature>
<keyword evidence="2" id="KW-0812">Transmembrane</keyword>
<evidence type="ECO:0008006" key="5">
    <source>
        <dbReference type="Google" id="ProtNLM"/>
    </source>
</evidence>
<evidence type="ECO:0000313" key="4">
    <source>
        <dbReference type="Proteomes" id="UP000298196"/>
    </source>
</evidence>
<feature type="transmembrane region" description="Helical" evidence="2">
    <location>
        <begin position="97"/>
        <end position="117"/>
    </location>
</feature>
<feature type="transmembrane region" description="Helical" evidence="2">
    <location>
        <begin position="44"/>
        <end position="63"/>
    </location>
</feature>
<gene>
    <name evidence="3" type="ORF">C9F07_33875</name>
</gene>
<proteinExistence type="predicted"/>
<dbReference type="AlphaFoldDB" id="A0A4Z0KBX3"/>
<evidence type="ECO:0000256" key="1">
    <source>
        <dbReference type="SAM" id="MobiDB-lite"/>
    </source>
</evidence>
<keyword evidence="2" id="KW-0472">Membrane</keyword>